<dbReference type="AlphaFoldDB" id="A0A0D2HN27"/>
<reference evidence="1 2" key="1">
    <citation type="submission" date="2013-11" db="EMBL/GenBank/DDBJ databases">
        <title>Metagenomic analysis of a methanogenic consortium involved in long chain n-alkane degradation.</title>
        <authorList>
            <person name="Davidova I.A."/>
            <person name="Callaghan A.V."/>
            <person name="Wawrik B."/>
            <person name="Pruitt S."/>
            <person name="Marks C."/>
            <person name="Duncan K.E."/>
            <person name="Suflita J.M."/>
        </authorList>
    </citation>
    <scope>NUCLEOTIDE SEQUENCE [LARGE SCALE GENOMIC DNA]</scope>
    <source>
        <strain evidence="1 2">SPR</strain>
    </source>
</reference>
<organism evidence="1 2">
    <name type="scientific">Dethiosulfatarculus sandiegensis</name>
    <dbReference type="NCBI Taxonomy" id="1429043"/>
    <lineage>
        <taxon>Bacteria</taxon>
        <taxon>Pseudomonadati</taxon>
        <taxon>Thermodesulfobacteriota</taxon>
        <taxon>Desulfarculia</taxon>
        <taxon>Desulfarculales</taxon>
        <taxon>Desulfarculaceae</taxon>
        <taxon>Dethiosulfatarculus</taxon>
    </lineage>
</organism>
<proteinExistence type="predicted"/>
<evidence type="ECO:0000313" key="1">
    <source>
        <dbReference type="EMBL" id="KIX11953.1"/>
    </source>
</evidence>
<dbReference type="Proteomes" id="UP000032233">
    <property type="component" value="Unassembled WGS sequence"/>
</dbReference>
<keyword evidence="2" id="KW-1185">Reference proteome</keyword>
<accession>A0A0D2HN27</accession>
<sequence length="55" mass="6467">MVVFLFFLKPALGSHELDPVTERSQKSMARFMQKSGLLKKMESHLRKSRKNFIKN</sequence>
<dbReference type="InParanoid" id="A0A0D2HN27"/>
<evidence type="ECO:0000313" key="2">
    <source>
        <dbReference type="Proteomes" id="UP000032233"/>
    </source>
</evidence>
<name>A0A0D2HN27_9BACT</name>
<gene>
    <name evidence="1" type="ORF">X474_21725</name>
</gene>
<dbReference type="STRING" id="1429043.X474_21725"/>
<comment type="caution">
    <text evidence="1">The sequence shown here is derived from an EMBL/GenBank/DDBJ whole genome shotgun (WGS) entry which is preliminary data.</text>
</comment>
<protein>
    <submittedName>
        <fullName evidence="1">Uncharacterized protein</fullName>
    </submittedName>
</protein>
<dbReference type="EMBL" id="AZAC01000037">
    <property type="protein sequence ID" value="KIX11953.1"/>
    <property type="molecule type" value="Genomic_DNA"/>
</dbReference>